<sequence length="93" mass="10927">MEEKKLIRERRRLENKILLGESRFEWSDKIDGGKFGDLIRDILILSKEVYVSRIRKAGPTNQPDSGLDLIIEYIDFNDEKCNEGDKPFEIKKL</sequence>
<protein>
    <submittedName>
        <fullName evidence="1">Uncharacterized protein</fullName>
    </submittedName>
</protein>
<evidence type="ECO:0000313" key="1">
    <source>
        <dbReference type="EMBL" id="MBI6874896.1"/>
    </source>
</evidence>
<accession>A0A934HUN5</accession>
<organism evidence="1 2">
    <name type="scientific">Clostridium aciditolerans</name>
    <dbReference type="NCBI Taxonomy" id="339861"/>
    <lineage>
        <taxon>Bacteria</taxon>
        <taxon>Bacillati</taxon>
        <taxon>Bacillota</taxon>
        <taxon>Clostridia</taxon>
        <taxon>Eubacteriales</taxon>
        <taxon>Clostridiaceae</taxon>
        <taxon>Clostridium</taxon>
    </lineage>
</organism>
<dbReference type="RefSeq" id="WP_211144270.1">
    <property type="nucleotide sequence ID" value="NZ_JAEEGB010000035.1"/>
</dbReference>
<evidence type="ECO:0000313" key="2">
    <source>
        <dbReference type="Proteomes" id="UP000622687"/>
    </source>
</evidence>
<gene>
    <name evidence="1" type="ORF">I6U51_19680</name>
</gene>
<keyword evidence="2" id="KW-1185">Reference proteome</keyword>
<comment type="caution">
    <text evidence="1">The sequence shown here is derived from an EMBL/GenBank/DDBJ whole genome shotgun (WGS) entry which is preliminary data.</text>
</comment>
<reference evidence="1" key="1">
    <citation type="submission" date="2020-12" db="EMBL/GenBank/DDBJ databases">
        <title>Clostridium thailandense sp. nov., a novel acetogenic bacterium isolated from peat land soil in Thailand.</title>
        <authorList>
            <person name="Chaikitkaew S."/>
            <person name="Birkeland N.K."/>
        </authorList>
    </citation>
    <scope>NUCLEOTIDE SEQUENCE</scope>
    <source>
        <strain evidence="1">DSM 17425</strain>
    </source>
</reference>
<proteinExistence type="predicted"/>
<dbReference type="EMBL" id="JAEEGB010000035">
    <property type="protein sequence ID" value="MBI6874896.1"/>
    <property type="molecule type" value="Genomic_DNA"/>
</dbReference>
<dbReference type="AlphaFoldDB" id="A0A934HUN5"/>
<name>A0A934HUN5_9CLOT</name>
<dbReference type="Proteomes" id="UP000622687">
    <property type="component" value="Unassembled WGS sequence"/>
</dbReference>